<evidence type="ECO:0000313" key="1">
    <source>
        <dbReference type="EMBL" id="RUT06605.1"/>
    </source>
</evidence>
<comment type="caution">
    <text evidence="1">The sequence shown here is derived from an EMBL/GenBank/DDBJ whole genome shotgun (WGS) entry which is preliminary data.</text>
</comment>
<proteinExistence type="predicted"/>
<accession>A0A3S1CP04</accession>
<name>A0A3S1CP04_9CYAN</name>
<reference evidence="1" key="1">
    <citation type="submission" date="2018-12" db="EMBL/GenBank/DDBJ databases">
        <authorList>
            <person name="Will S."/>
            <person name="Neumann-Schaal M."/>
            <person name="Henke P."/>
        </authorList>
    </citation>
    <scope>NUCLEOTIDE SEQUENCE</scope>
    <source>
        <strain evidence="1">PCC 7102</strain>
    </source>
</reference>
<dbReference type="OrthoDB" id="9888484at2"/>
<dbReference type="EMBL" id="RSCL01000006">
    <property type="protein sequence ID" value="RUT06605.1"/>
    <property type="molecule type" value="Genomic_DNA"/>
</dbReference>
<keyword evidence="2" id="KW-1185">Reference proteome</keyword>
<gene>
    <name evidence="1" type="ORF">DSM106972_028620</name>
</gene>
<sequence length="90" mass="9896">MMQSQVVIGIFSCTQNAEFVVKALVEVGGFQPEQFFIVADEVRRHLVIMSDSLELVKSAKVFLQGRVPSKESAENELLRGTQKAVIASAI</sequence>
<dbReference type="Proteomes" id="UP000271624">
    <property type="component" value="Unassembled WGS sequence"/>
</dbReference>
<reference evidence="1" key="2">
    <citation type="journal article" date="2019" name="Genome Biol. Evol.">
        <title>Day and night: Metabolic profiles and evolutionary relationships of six axenic non-marine cyanobacteria.</title>
        <authorList>
            <person name="Will S.E."/>
            <person name="Henke P."/>
            <person name="Boedeker C."/>
            <person name="Huang S."/>
            <person name="Brinkmann H."/>
            <person name="Rohde M."/>
            <person name="Jarek M."/>
            <person name="Friedl T."/>
            <person name="Seufert S."/>
            <person name="Schumacher M."/>
            <person name="Overmann J."/>
            <person name="Neumann-Schaal M."/>
            <person name="Petersen J."/>
        </authorList>
    </citation>
    <scope>NUCLEOTIDE SEQUENCE [LARGE SCALE GENOMIC DNA]</scope>
    <source>
        <strain evidence="1">PCC 7102</strain>
    </source>
</reference>
<organism evidence="1 2">
    <name type="scientific">Dulcicalothrix desertica PCC 7102</name>
    <dbReference type="NCBI Taxonomy" id="232991"/>
    <lineage>
        <taxon>Bacteria</taxon>
        <taxon>Bacillati</taxon>
        <taxon>Cyanobacteriota</taxon>
        <taxon>Cyanophyceae</taxon>
        <taxon>Nostocales</taxon>
        <taxon>Calotrichaceae</taxon>
        <taxon>Dulcicalothrix</taxon>
    </lineage>
</organism>
<dbReference type="AlphaFoldDB" id="A0A3S1CP04"/>
<dbReference type="RefSeq" id="WP_127081397.1">
    <property type="nucleotide sequence ID" value="NZ_RSCL01000006.1"/>
</dbReference>
<protein>
    <submittedName>
        <fullName evidence="1">Uncharacterized protein</fullName>
    </submittedName>
</protein>
<evidence type="ECO:0000313" key="2">
    <source>
        <dbReference type="Proteomes" id="UP000271624"/>
    </source>
</evidence>